<dbReference type="Proteomes" id="UP000002791">
    <property type="component" value="Chromosome"/>
</dbReference>
<organism evidence="1 2">
    <name type="scientific">Saccharomonospora cyanea NA-134</name>
    <dbReference type="NCBI Taxonomy" id="882082"/>
    <lineage>
        <taxon>Bacteria</taxon>
        <taxon>Bacillati</taxon>
        <taxon>Actinomycetota</taxon>
        <taxon>Actinomycetes</taxon>
        <taxon>Pseudonocardiales</taxon>
        <taxon>Pseudonocardiaceae</taxon>
        <taxon>Saccharomonospora</taxon>
    </lineage>
</organism>
<dbReference type="EMBL" id="CM001440">
    <property type="protein sequence ID" value="EHR59914.1"/>
    <property type="molecule type" value="Genomic_DNA"/>
</dbReference>
<protein>
    <submittedName>
        <fullName evidence="1">Uncharacterized protein</fullName>
    </submittedName>
</protein>
<keyword evidence="2" id="KW-1185">Reference proteome</keyword>
<gene>
    <name evidence="1" type="ORF">SaccyDRAFT_1001</name>
</gene>
<evidence type="ECO:0000313" key="2">
    <source>
        <dbReference type="Proteomes" id="UP000002791"/>
    </source>
</evidence>
<accession>H5XMG5</accession>
<name>H5XMG5_9PSEU</name>
<sequence>MAEARVCSWQKEKQDPLEDGLVIGLAVRDAQSIDALTDVGGGVNAGSINGRKAAEAPNPSMGGCTLAVAIDDDSRIDVNVATEEVNAACDVAREVAYLVEPRLPKA</sequence>
<dbReference type="AlphaFoldDB" id="H5XMG5"/>
<reference evidence="1 2" key="1">
    <citation type="submission" date="2011-11" db="EMBL/GenBank/DDBJ databases">
        <title>The Noncontiguous Finished sequence of Saccharomonospora cyanea NA-134.</title>
        <authorList>
            <consortium name="US DOE Joint Genome Institute"/>
            <person name="Lucas S."/>
            <person name="Han J."/>
            <person name="Lapidus A."/>
            <person name="Cheng J.-F."/>
            <person name="Goodwin L."/>
            <person name="Pitluck S."/>
            <person name="Peters L."/>
            <person name="Ovchinnikova G."/>
            <person name="Lu M."/>
            <person name="Detter J.C."/>
            <person name="Han C."/>
            <person name="Tapia R."/>
            <person name="Land M."/>
            <person name="Hauser L."/>
            <person name="Kyrpides N."/>
            <person name="Ivanova N."/>
            <person name="Pagani I."/>
            <person name="Brambilla E.-M."/>
            <person name="Klenk H.-P."/>
            <person name="Woyke T."/>
        </authorList>
    </citation>
    <scope>NUCLEOTIDE SEQUENCE [LARGE SCALE GENOMIC DNA]</scope>
    <source>
        <strain evidence="1 2">NA-134</strain>
    </source>
</reference>
<dbReference type="HOGENOM" id="CLU_121935_2_0_11"/>
<evidence type="ECO:0000313" key="1">
    <source>
        <dbReference type="EMBL" id="EHR59914.1"/>
    </source>
</evidence>
<dbReference type="InterPro" id="IPR024520">
    <property type="entry name" value="DUF3558"/>
</dbReference>
<proteinExistence type="predicted"/>
<dbReference type="Pfam" id="PF12079">
    <property type="entry name" value="DUF3558"/>
    <property type="match status" value="1"/>
</dbReference>